<dbReference type="SUPFAM" id="SSF46689">
    <property type="entry name" value="Homeodomain-like"/>
    <property type="match status" value="1"/>
</dbReference>
<dbReference type="GO" id="GO:0003700">
    <property type="term" value="F:DNA-binding transcription factor activity"/>
    <property type="evidence" value="ECO:0007669"/>
    <property type="project" value="TreeGrafter"/>
</dbReference>
<keyword evidence="7" id="KW-1185">Reference proteome</keyword>
<dbReference type="Pfam" id="PF00440">
    <property type="entry name" value="TetR_N"/>
    <property type="match status" value="1"/>
</dbReference>
<accession>A0A2N3WC33</accession>
<gene>
    <name evidence="6" type="ORF">ATK30_2215</name>
</gene>
<evidence type="ECO:0000256" key="4">
    <source>
        <dbReference type="PROSITE-ProRule" id="PRU00335"/>
    </source>
</evidence>
<dbReference type="AlphaFoldDB" id="A0A2N3WC33"/>
<evidence type="ECO:0000256" key="2">
    <source>
        <dbReference type="ARBA" id="ARBA00023125"/>
    </source>
</evidence>
<reference evidence="6 7" key="1">
    <citation type="submission" date="2017-12" db="EMBL/GenBank/DDBJ databases">
        <title>Sequencing the genomes of 1000 Actinobacteria strains.</title>
        <authorList>
            <person name="Klenk H.-P."/>
        </authorList>
    </citation>
    <scope>NUCLEOTIDE SEQUENCE [LARGE SCALE GENOMIC DNA]</scope>
    <source>
        <strain evidence="6 7">DSM 45165</strain>
    </source>
</reference>
<protein>
    <submittedName>
        <fullName evidence="6">TetR family transcriptional regulator</fullName>
    </submittedName>
</protein>
<evidence type="ECO:0000256" key="1">
    <source>
        <dbReference type="ARBA" id="ARBA00023015"/>
    </source>
</evidence>
<keyword evidence="2 4" id="KW-0238">DNA-binding</keyword>
<dbReference type="EMBL" id="PJMY01000003">
    <property type="protein sequence ID" value="PKV91442.1"/>
    <property type="molecule type" value="Genomic_DNA"/>
</dbReference>
<dbReference type="GO" id="GO:0000976">
    <property type="term" value="F:transcription cis-regulatory region binding"/>
    <property type="evidence" value="ECO:0007669"/>
    <property type="project" value="TreeGrafter"/>
</dbReference>
<evidence type="ECO:0000313" key="7">
    <source>
        <dbReference type="Proteomes" id="UP000233750"/>
    </source>
</evidence>
<comment type="caution">
    <text evidence="6">The sequence shown here is derived from an EMBL/GenBank/DDBJ whole genome shotgun (WGS) entry which is preliminary data.</text>
</comment>
<evidence type="ECO:0000256" key="3">
    <source>
        <dbReference type="ARBA" id="ARBA00023163"/>
    </source>
</evidence>
<dbReference type="PANTHER" id="PTHR30055:SF234">
    <property type="entry name" value="HTH-TYPE TRANSCRIPTIONAL REGULATOR BETI"/>
    <property type="match status" value="1"/>
</dbReference>
<keyword evidence="1" id="KW-0805">Transcription regulation</keyword>
<feature type="domain" description="HTH tetR-type" evidence="5">
    <location>
        <begin position="23"/>
        <end position="83"/>
    </location>
</feature>
<keyword evidence="3" id="KW-0804">Transcription</keyword>
<evidence type="ECO:0000259" key="5">
    <source>
        <dbReference type="PROSITE" id="PS50977"/>
    </source>
</evidence>
<name>A0A2N3WC33_9PSEU</name>
<dbReference type="InterPro" id="IPR050109">
    <property type="entry name" value="HTH-type_TetR-like_transc_reg"/>
</dbReference>
<evidence type="ECO:0000313" key="6">
    <source>
        <dbReference type="EMBL" id="PKV91442.1"/>
    </source>
</evidence>
<proteinExistence type="predicted"/>
<dbReference type="InterPro" id="IPR001647">
    <property type="entry name" value="HTH_TetR"/>
</dbReference>
<dbReference type="InterPro" id="IPR009057">
    <property type="entry name" value="Homeodomain-like_sf"/>
</dbReference>
<dbReference type="PRINTS" id="PR00455">
    <property type="entry name" value="HTHTETR"/>
</dbReference>
<feature type="DNA-binding region" description="H-T-H motif" evidence="4">
    <location>
        <begin position="46"/>
        <end position="65"/>
    </location>
</feature>
<sequence>MMHLVKDQVKADARAEFGAARIARTEALVVAAARELFLEHGYAATALTQVARRAGVAPRTVYVRFGTKAALFRRVIDEALVGDAEPIDVAHRPRAQDAMTAGTLAERLDALADVAAGIADRAGALLEVAAQAEGAEPEIAEAAQSGRRETARLCREFWSRASLDGLIQSIMDTGQLANTTDALLCADTMVHLRRVHGWSHAEYGRWLREALRTLVAAG</sequence>
<dbReference type="Gene3D" id="1.10.357.10">
    <property type="entry name" value="Tetracycline Repressor, domain 2"/>
    <property type="match status" value="1"/>
</dbReference>
<dbReference type="Proteomes" id="UP000233750">
    <property type="component" value="Unassembled WGS sequence"/>
</dbReference>
<dbReference type="PANTHER" id="PTHR30055">
    <property type="entry name" value="HTH-TYPE TRANSCRIPTIONAL REGULATOR RUTR"/>
    <property type="match status" value="1"/>
</dbReference>
<organism evidence="6 7">
    <name type="scientific">Amycolatopsis echigonensis</name>
    <dbReference type="NCBI Taxonomy" id="2576905"/>
    <lineage>
        <taxon>Bacteria</taxon>
        <taxon>Bacillati</taxon>
        <taxon>Actinomycetota</taxon>
        <taxon>Actinomycetes</taxon>
        <taxon>Pseudonocardiales</taxon>
        <taxon>Pseudonocardiaceae</taxon>
        <taxon>Amycolatopsis</taxon>
    </lineage>
</organism>
<dbReference type="PROSITE" id="PS50977">
    <property type="entry name" value="HTH_TETR_2"/>
    <property type="match status" value="1"/>
</dbReference>